<dbReference type="AlphaFoldDB" id="A0A370MZG7"/>
<protein>
    <submittedName>
        <fullName evidence="2">Uncharacterized protein</fullName>
    </submittedName>
</protein>
<feature type="transmembrane region" description="Helical" evidence="1">
    <location>
        <begin position="147"/>
        <end position="169"/>
    </location>
</feature>
<evidence type="ECO:0000313" key="3">
    <source>
        <dbReference type="Proteomes" id="UP000254875"/>
    </source>
</evidence>
<feature type="transmembrane region" description="Helical" evidence="1">
    <location>
        <begin position="563"/>
        <end position="585"/>
    </location>
</feature>
<feature type="transmembrane region" description="Helical" evidence="1">
    <location>
        <begin position="427"/>
        <end position="444"/>
    </location>
</feature>
<feature type="transmembrane region" description="Helical" evidence="1">
    <location>
        <begin position="119"/>
        <end position="135"/>
    </location>
</feature>
<dbReference type="EMBL" id="QHKS01000030">
    <property type="protein sequence ID" value="RDJ98745.1"/>
    <property type="molecule type" value="Genomic_DNA"/>
</dbReference>
<dbReference type="RefSeq" id="WP_115107564.1">
    <property type="nucleotide sequence ID" value="NZ_QHKS01000030.1"/>
</dbReference>
<evidence type="ECO:0000313" key="2">
    <source>
        <dbReference type="EMBL" id="RDJ98745.1"/>
    </source>
</evidence>
<accession>A0A370MZG7</accession>
<feature type="transmembrane region" description="Helical" evidence="1">
    <location>
        <begin position="219"/>
        <end position="237"/>
    </location>
</feature>
<keyword evidence="3" id="KW-1185">Reference proteome</keyword>
<feature type="transmembrane region" description="Helical" evidence="1">
    <location>
        <begin position="189"/>
        <end position="207"/>
    </location>
</feature>
<name>A0A370MZG7_9BURK</name>
<feature type="transmembrane region" description="Helical" evidence="1">
    <location>
        <begin position="95"/>
        <end position="113"/>
    </location>
</feature>
<keyword evidence="1" id="KW-0472">Membrane</keyword>
<feature type="transmembrane region" description="Helical" evidence="1">
    <location>
        <begin position="479"/>
        <end position="502"/>
    </location>
</feature>
<reference evidence="3" key="1">
    <citation type="submission" date="2018-05" db="EMBL/GenBank/DDBJ databases">
        <authorList>
            <person name="Feng T."/>
        </authorList>
    </citation>
    <scope>NUCLEOTIDE SEQUENCE [LARGE SCALE GENOMIC DNA]</scope>
    <source>
        <strain evidence="3">S27</strain>
    </source>
</reference>
<organism evidence="2 3">
    <name type="scientific">Paraburkholderia lacunae</name>
    <dbReference type="NCBI Taxonomy" id="2211104"/>
    <lineage>
        <taxon>Bacteria</taxon>
        <taxon>Pseudomonadati</taxon>
        <taxon>Pseudomonadota</taxon>
        <taxon>Betaproteobacteria</taxon>
        <taxon>Burkholderiales</taxon>
        <taxon>Burkholderiaceae</taxon>
        <taxon>Paraburkholderia</taxon>
    </lineage>
</organism>
<dbReference type="OrthoDB" id="6859157at2"/>
<dbReference type="Proteomes" id="UP000254875">
    <property type="component" value="Unassembled WGS sequence"/>
</dbReference>
<comment type="caution">
    <text evidence="2">The sequence shown here is derived from an EMBL/GenBank/DDBJ whole genome shotgun (WGS) entry which is preliminary data.</text>
</comment>
<gene>
    <name evidence="2" type="ORF">DLM46_31930</name>
</gene>
<feature type="transmembrane region" description="Helical" evidence="1">
    <location>
        <begin position="401"/>
        <end position="420"/>
    </location>
</feature>
<feature type="transmembrane region" description="Helical" evidence="1">
    <location>
        <begin position="597"/>
        <end position="616"/>
    </location>
</feature>
<evidence type="ECO:0000256" key="1">
    <source>
        <dbReference type="SAM" id="Phobius"/>
    </source>
</evidence>
<feature type="transmembrane region" description="Helical" evidence="1">
    <location>
        <begin position="12"/>
        <end position="31"/>
    </location>
</feature>
<feature type="transmembrane region" description="Helical" evidence="1">
    <location>
        <begin position="375"/>
        <end position="395"/>
    </location>
</feature>
<keyword evidence="1" id="KW-0812">Transmembrane</keyword>
<proteinExistence type="predicted"/>
<feature type="transmembrane region" description="Helical" evidence="1">
    <location>
        <begin position="623"/>
        <end position="647"/>
    </location>
</feature>
<feature type="transmembrane region" description="Helical" evidence="1">
    <location>
        <begin position="56"/>
        <end position="74"/>
    </location>
</feature>
<keyword evidence="1" id="KW-1133">Transmembrane helix</keyword>
<feature type="transmembrane region" description="Helical" evidence="1">
    <location>
        <begin position="257"/>
        <end position="275"/>
    </location>
</feature>
<sequence>MRNELSNKQKISVAAASCSLAAAALSIALLLKVAPTYTEFIVGQIAWQAGTKLQDLIAPPVVVGVLFFSFVVLSRHLCRLKERDAQHADDFSEQLLWWSIPPVVTIAGLLTGTTVDTEIFVISSGALAVLTISSIRTTRSADRIDAFIVSAGLFASFLIALIPLEIALVRGRAPLSMVGAVNVLHYARFTYVLMGILFLVVLVLTAVASRSISRILPKFMVFGQLGLPLFFLALYPARLVLADGSITKYATTFGLKALVVALVAVGVIDVVRRYLRYGTNDDGNCKLLFSPFALFGLLMAFKFGSTSAPALSTNDYEFGQNLLGWWSYLKGAIPYVDYISPHGFIEDDLPGLVATVFYDATAASIADATRLTSTLLSLAAFLAIFEFSGSVGLALVSTFFIGGRLAFLFFTPFLCLWFSGKLRAKPVRWLAVWIVTAPIVVLGVPPFGIILVSASGLMALPAIWNVWRNRKQENHRVLFVAIALLLALALFTPFVSMLVGMIRYVMENAPINQVAYGIPWETSWRDSGQKSGFLFEAIRMSWIATPLFCLMMIYEKWRRQGSWLLSCLPGVVVLVFSLLLTPYTMGRIDPGNMSRGGFAAIFGWSVLIPIIAWHMTNRLDRSLLILVAAGMSSTLGYTVVSFGSAIVATVPSIAIGSVKDGAATGMPNVGRALVEQDQWDRLTKLNTLLSGKLSPDESYLDLTSHNAQMFYMGRLPEMAVTAPYNMAPVQQQQRAAEKLLRKLPRIALLDAGNMNYDGGGLALRDPVLYRFVIDHYVPSWEDGFILGYSKRVAIAADQGRSVSITIGNRTDDTWNKGVNRSEVAMMFDSGTPMSQFTVGTSVHLSNGEARKIIKRSPEQRVIWLDGGSLEPLQVGHPNRIVVDVPPKLLTEFNAELFDIAFSPSRDLGEVPVAWGHSDRALSKRMTQVESLMSLQPILRDLVYENGTYRVTGANPQVRYDVSRLNVSGRRAGLIRFRFACSNESAKPRLSVSWQGDVDAESSGANRVSFDADGDVLIVPVDTYSGWLNSGEIKTLSIDLDNTAACGAIGIGQLELYQRNVFR</sequence>